<sequence>SAAAAAALAGRYCGLSCPADEPCMGIRAGLRTEAPLRSGTGGWRSWLAGGRPLPWLHGPVLPDPSMPVVGTEKSSWQHYLGC</sequence>
<evidence type="ECO:0000313" key="2">
    <source>
        <dbReference type="Proteomes" id="UP000604046"/>
    </source>
</evidence>
<dbReference type="EMBL" id="CAJNDS010001281">
    <property type="protein sequence ID" value="CAE7254163.1"/>
    <property type="molecule type" value="Genomic_DNA"/>
</dbReference>
<reference evidence="1" key="1">
    <citation type="submission" date="2021-02" db="EMBL/GenBank/DDBJ databases">
        <authorList>
            <person name="Dougan E. K."/>
            <person name="Rhodes N."/>
            <person name="Thang M."/>
            <person name="Chan C."/>
        </authorList>
    </citation>
    <scope>NUCLEOTIDE SEQUENCE</scope>
</reference>
<feature type="non-terminal residue" evidence="1">
    <location>
        <position position="1"/>
    </location>
</feature>
<evidence type="ECO:0000313" key="1">
    <source>
        <dbReference type="EMBL" id="CAE7254163.1"/>
    </source>
</evidence>
<name>A0A812LYN2_9DINO</name>
<organism evidence="1 2">
    <name type="scientific">Symbiodinium natans</name>
    <dbReference type="NCBI Taxonomy" id="878477"/>
    <lineage>
        <taxon>Eukaryota</taxon>
        <taxon>Sar</taxon>
        <taxon>Alveolata</taxon>
        <taxon>Dinophyceae</taxon>
        <taxon>Suessiales</taxon>
        <taxon>Symbiodiniaceae</taxon>
        <taxon>Symbiodinium</taxon>
    </lineage>
</organism>
<protein>
    <submittedName>
        <fullName evidence="1">Uncharacterized protein</fullName>
    </submittedName>
</protein>
<accession>A0A812LYN2</accession>
<dbReference type="AlphaFoldDB" id="A0A812LYN2"/>
<keyword evidence="2" id="KW-1185">Reference proteome</keyword>
<proteinExistence type="predicted"/>
<gene>
    <name evidence="1" type="ORF">SNAT2548_LOCUS12831</name>
</gene>
<comment type="caution">
    <text evidence="1">The sequence shown here is derived from an EMBL/GenBank/DDBJ whole genome shotgun (WGS) entry which is preliminary data.</text>
</comment>
<dbReference type="Proteomes" id="UP000604046">
    <property type="component" value="Unassembled WGS sequence"/>
</dbReference>